<sequence>MTSNHRNIYNLSDKYLNAAVYQKQCELLKDDDKYKDPKLLKSLIDEARDFFAKETFENRQFLLKHKYLVMMKESDADELKKLYEQLKTEYLSLVKDSKNSNLFEEFDEMVRSQAKDKALDKLSVEQQIALYKAAQKKVSNEYFDKHKDELLAEPPKNNP</sequence>
<reference evidence="2" key="1">
    <citation type="submission" date="2006-10" db="EMBL/GenBank/DDBJ databases">
        <authorList>
            <person name="Amadeo P."/>
            <person name="Zhao Q."/>
            <person name="Wortman J."/>
            <person name="Fraser-Liggett C."/>
            <person name="Carlton J."/>
        </authorList>
    </citation>
    <scope>NUCLEOTIDE SEQUENCE</scope>
    <source>
        <strain evidence="2">G3</strain>
    </source>
</reference>
<dbReference type="SMR" id="A2FT88"/>
<dbReference type="Proteomes" id="UP000001542">
    <property type="component" value="Unassembled WGS sequence"/>
</dbReference>
<evidence type="ECO:0000256" key="1">
    <source>
        <dbReference type="SAM" id="Coils"/>
    </source>
</evidence>
<evidence type="ECO:0000313" key="3">
    <source>
        <dbReference type="Proteomes" id="UP000001542"/>
    </source>
</evidence>
<organism evidence="2 3">
    <name type="scientific">Trichomonas vaginalis (strain ATCC PRA-98 / G3)</name>
    <dbReference type="NCBI Taxonomy" id="412133"/>
    <lineage>
        <taxon>Eukaryota</taxon>
        <taxon>Metamonada</taxon>
        <taxon>Parabasalia</taxon>
        <taxon>Trichomonadida</taxon>
        <taxon>Trichomonadidae</taxon>
        <taxon>Trichomonas</taxon>
    </lineage>
</organism>
<keyword evidence="1" id="KW-0175">Coiled coil</keyword>
<dbReference type="AlphaFoldDB" id="A2FT88"/>
<dbReference type="InParanoid" id="A2FT88"/>
<protein>
    <submittedName>
        <fullName evidence="2">Uncharacterized protein</fullName>
    </submittedName>
</protein>
<feature type="coiled-coil region" evidence="1">
    <location>
        <begin position="69"/>
        <end position="96"/>
    </location>
</feature>
<dbReference type="EMBL" id="DS114005">
    <property type="protein sequence ID" value="EAX91872.1"/>
    <property type="molecule type" value="Genomic_DNA"/>
</dbReference>
<gene>
    <name evidence="2" type="ORF">TVAG_324200</name>
</gene>
<evidence type="ECO:0000313" key="2">
    <source>
        <dbReference type="EMBL" id="EAX91872.1"/>
    </source>
</evidence>
<proteinExistence type="predicted"/>
<name>A2FT88_TRIV3</name>
<accession>A2FT88</accession>
<dbReference type="VEuPathDB" id="TrichDB:TVAG_324200"/>
<keyword evidence="3" id="KW-1185">Reference proteome</keyword>
<reference evidence="2" key="2">
    <citation type="journal article" date="2007" name="Science">
        <title>Draft genome sequence of the sexually transmitted pathogen Trichomonas vaginalis.</title>
        <authorList>
            <person name="Carlton J.M."/>
            <person name="Hirt R.P."/>
            <person name="Silva J.C."/>
            <person name="Delcher A.L."/>
            <person name="Schatz M."/>
            <person name="Zhao Q."/>
            <person name="Wortman J.R."/>
            <person name="Bidwell S.L."/>
            <person name="Alsmark U.C.M."/>
            <person name="Besteiro S."/>
            <person name="Sicheritz-Ponten T."/>
            <person name="Noel C.J."/>
            <person name="Dacks J.B."/>
            <person name="Foster P.G."/>
            <person name="Simillion C."/>
            <person name="Van de Peer Y."/>
            <person name="Miranda-Saavedra D."/>
            <person name="Barton G.J."/>
            <person name="Westrop G.D."/>
            <person name="Mueller S."/>
            <person name="Dessi D."/>
            <person name="Fiori P.L."/>
            <person name="Ren Q."/>
            <person name="Paulsen I."/>
            <person name="Zhang H."/>
            <person name="Bastida-Corcuera F.D."/>
            <person name="Simoes-Barbosa A."/>
            <person name="Brown M.T."/>
            <person name="Hayes R.D."/>
            <person name="Mukherjee M."/>
            <person name="Okumura C.Y."/>
            <person name="Schneider R."/>
            <person name="Smith A.J."/>
            <person name="Vanacova S."/>
            <person name="Villalvazo M."/>
            <person name="Haas B.J."/>
            <person name="Pertea M."/>
            <person name="Feldblyum T.V."/>
            <person name="Utterback T.R."/>
            <person name="Shu C.L."/>
            <person name="Osoegawa K."/>
            <person name="de Jong P.J."/>
            <person name="Hrdy I."/>
            <person name="Horvathova L."/>
            <person name="Zubacova Z."/>
            <person name="Dolezal P."/>
            <person name="Malik S.B."/>
            <person name="Logsdon J.M. Jr."/>
            <person name="Henze K."/>
            <person name="Gupta A."/>
            <person name="Wang C.C."/>
            <person name="Dunne R.L."/>
            <person name="Upcroft J.A."/>
            <person name="Upcroft P."/>
            <person name="White O."/>
            <person name="Salzberg S.L."/>
            <person name="Tang P."/>
            <person name="Chiu C.-H."/>
            <person name="Lee Y.-S."/>
            <person name="Embley T.M."/>
            <person name="Coombs G.H."/>
            <person name="Mottram J.C."/>
            <person name="Tachezy J."/>
            <person name="Fraser-Liggett C.M."/>
            <person name="Johnson P.J."/>
        </authorList>
    </citation>
    <scope>NUCLEOTIDE SEQUENCE [LARGE SCALE GENOMIC DNA]</scope>
    <source>
        <strain evidence="2">G3</strain>
    </source>
</reference>